<dbReference type="InterPro" id="IPR015424">
    <property type="entry name" value="PyrdxlP-dep_Trfase"/>
</dbReference>
<comment type="subunit">
    <text evidence="4">The glycine cleavage system is composed of four proteins: P, T, L and H. In this organism, the P 'protein' is a heterodimer of two subunits.</text>
</comment>
<sequence length="463" mass="49569">MRYLPLTDTDRADMLAKIGASSIDDLFVDVPAVAQLDGPIHDLPMHASEMAVERHMKSRAGKNLAAGDAPFFLGAGAYRHHVPASVDTVIQRGEFLTAYTPYQPEIAQGTLQMLFEFQTQVARLYGCAVANASLYDGSTACWEAVAMASRVTKRKRAVLSGALHPHYAQVVKTMAQFTGDEIADAQPSIQTEPDLDGLISRIDEETACVVVQYPDILGRISDLSKVAEAAHAKGALLIAVNTEPVALGAIKSPGELGADIVVGEGQSIGVGLQFGGPYLGLFAVRDPKHVRQMPGRLCGETTDAEGKRGFVLTLSTREQHIRREKATSNICTNSGLCALAFSVHMTLLGEKGLRELAAENHRLACMTADRLAQVPGVSLLNTAFFNEFTIMLDGKPAREIVRDLADRGVLGGVSLGRLYPGVEALENALLVAVTETTTEDDIDRLATELHDALAGTQAKEPAQ</sequence>
<dbReference type="Pfam" id="PF02347">
    <property type="entry name" value="GDC-P"/>
    <property type="match status" value="1"/>
</dbReference>
<evidence type="ECO:0000313" key="6">
    <source>
        <dbReference type="EMBL" id="MBD2840835.1"/>
    </source>
</evidence>
<proteinExistence type="inferred from homology"/>
<reference evidence="6 7" key="1">
    <citation type="submission" date="2020-09" db="EMBL/GenBank/DDBJ databases">
        <authorList>
            <person name="Yoon J.-W."/>
        </authorList>
    </citation>
    <scope>NUCLEOTIDE SEQUENCE [LARGE SCALE GENOMIC DNA]</scope>
    <source>
        <strain evidence="6 7">KMU-140</strain>
    </source>
</reference>
<feature type="domain" description="Glycine cleavage system P-protein N-terminal" evidence="5">
    <location>
        <begin position="1"/>
        <end position="447"/>
    </location>
</feature>
<evidence type="ECO:0000259" key="5">
    <source>
        <dbReference type="Pfam" id="PF02347"/>
    </source>
</evidence>
<gene>
    <name evidence="4 6" type="primary">gcvPA</name>
    <name evidence="6" type="ORF">IB285_01040</name>
</gene>
<comment type="caution">
    <text evidence="6">The sequence shown here is derived from an EMBL/GenBank/DDBJ whole genome shotgun (WGS) entry which is preliminary data.</text>
</comment>
<evidence type="ECO:0000256" key="2">
    <source>
        <dbReference type="ARBA" id="ARBA00023002"/>
    </source>
</evidence>
<dbReference type="HAMAP" id="MF_00712">
    <property type="entry name" value="GcvPA"/>
    <property type="match status" value="1"/>
</dbReference>
<evidence type="ECO:0000256" key="1">
    <source>
        <dbReference type="ARBA" id="ARBA00003788"/>
    </source>
</evidence>
<dbReference type="GO" id="GO:0004375">
    <property type="term" value="F:glycine dehydrogenase (decarboxylating) activity"/>
    <property type="evidence" value="ECO:0007669"/>
    <property type="project" value="UniProtKB-EC"/>
</dbReference>
<dbReference type="InterPro" id="IPR020581">
    <property type="entry name" value="GDC_P"/>
</dbReference>
<dbReference type="EMBL" id="JACXLC010000001">
    <property type="protein sequence ID" value="MBD2840835.1"/>
    <property type="molecule type" value="Genomic_DNA"/>
</dbReference>
<evidence type="ECO:0000313" key="7">
    <source>
        <dbReference type="Proteomes" id="UP000635384"/>
    </source>
</evidence>
<evidence type="ECO:0000256" key="4">
    <source>
        <dbReference type="HAMAP-Rule" id="MF_00712"/>
    </source>
</evidence>
<organism evidence="6 7">
    <name type="scientific">Erythrobacter rubeus</name>
    <dbReference type="NCBI Taxonomy" id="2760803"/>
    <lineage>
        <taxon>Bacteria</taxon>
        <taxon>Pseudomonadati</taxon>
        <taxon>Pseudomonadota</taxon>
        <taxon>Alphaproteobacteria</taxon>
        <taxon>Sphingomonadales</taxon>
        <taxon>Erythrobacteraceae</taxon>
        <taxon>Erythrobacter/Porphyrobacter group</taxon>
        <taxon>Erythrobacter</taxon>
    </lineage>
</organism>
<dbReference type="EC" id="1.4.4.2" evidence="4"/>
<evidence type="ECO:0000256" key="3">
    <source>
        <dbReference type="ARBA" id="ARBA00049026"/>
    </source>
</evidence>
<dbReference type="NCBIfam" id="NF001696">
    <property type="entry name" value="PRK00451.1"/>
    <property type="match status" value="1"/>
</dbReference>
<name>A0ABR8KKQ1_9SPHN</name>
<dbReference type="CDD" id="cd00613">
    <property type="entry name" value="GDC-P"/>
    <property type="match status" value="1"/>
</dbReference>
<dbReference type="InterPro" id="IPR023010">
    <property type="entry name" value="GcvPA"/>
</dbReference>
<accession>A0ABR8KKQ1</accession>
<dbReference type="Gene3D" id="3.40.640.10">
    <property type="entry name" value="Type I PLP-dependent aspartate aminotransferase-like (Major domain)"/>
    <property type="match status" value="1"/>
</dbReference>
<keyword evidence="7" id="KW-1185">Reference proteome</keyword>
<dbReference type="SUPFAM" id="SSF53383">
    <property type="entry name" value="PLP-dependent transferases"/>
    <property type="match status" value="1"/>
</dbReference>
<dbReference type="Gene3D" id="3.90.1150.10">
    <property type="entry name" value="Aspartate Aminotransferase, domain 1"/>
    <property type="match status" value="1"/>
</dbReference>
<dbReference type="PIRSF" id="PIRSF006815">
    <property type="entry name" value="GcvPA"/>
    <property type="match status" value="1"/>
</dbReference>
<dbReference type="InterPro" id="IPR015421">
    <property type="entry name" value="PyrdxlP-dep_Trfase_major"/>
</dbReference>
<comment type="catalytic activity">
    <reaction evidence="3 4">
        <text>N(6)-[(R)-lipoyl]-L-lysyl-[glycine-cleavage complex H protein] + glycine + H(+) = N(6)-[(R)-S(8)-aminomethyldihydrolipoyl]-L-lysyl-[glycine-cleavage complex H protein] + CO2</text>
        <dbReference type="Rhea" id="RHEA:24304"/>
        <dbReference type="Rhea" id="RHEA-COMP:10494"/>
        <dbReference type="Rhea" id="RHEA-COMP:10495"/>
        <dbReference type="ChEBI" id="CHEBI:15378"/>
        <dbReference type="ChEBI" id="CHEBI:16526"/>
        <dbReference type="ChEBI" id="CHEBI:57305"/>
        <dbReference type="ChEBI" id="CHEBI:83099"/>
        <dbReference type="ChEBI" id="CHEBI:83143"/>
        <dbReference type="EC" id="1.4.4.2"/>
    </reaction>
</comment>
<comment type="function">
    <text evidence="1 4">The glycine cleavage system catalyzes the degradation of glycine. The P protein binds the alpha-amino group of glycine through its pyridoxal phosphate cofactor; CO(2) is released and the remaining methylamine moiety is then transferred to the lipoamide cofactor of the H protein.</text>
</comment>
<comment type="similarity">
    <text evidence="4">Belongs to the GcvP family. N-terminal subunit subfamily.</text>
</comment>
<keyword evidence="2 4" id="KW-0560">Oxidoreductase</keyword>
<protein>
    <recommendedName>
        <fullName evidence="4">Probable glycine dehydrogenase (decarboxylating) subunit 1</fullName>
        <ecNumber evidence="4">1.4.4.2</ecNumber>
    </recommendedName>
    <alternativeName>
        <fullName evidence="4">Glycine cleavage system P-protein subunit 1</fullName>
    </alternativeName>
    <alternativeName>
        <fullName evidence="4">Glycine decarboxylase subunit 1</fullName>
    </alternativeName>
    <alternativeName>
        <fullName evidence="4">Glycine dehydrogenase (aminomethyl-transferring) subunit 1</fullName>
    </alternativeName>
</protein>
<dbReference type="InterPro" id="IPR049315">
    <property type="entry name" value="GDC-P_N"/>
</dbReference>
<dbReference type="PANTHER" id="PTHR42806:SF1">
    <property type="entry name" value="GLYCINE DEHYDROGENASE (DECARBOXYLATING)"/>
    <property type="match status" value="1"/>
</dbReference>
<dbReference type="RefSeq" id="WP_190786425.1">
    <property type="nucleotide sequence ID" value="NZ_JACXLC010000001.1"/>
</dbReference>
<dbReference type="PANTHER" id="PTHR42806">
    <property type="entry name" value="GLYCINE CLEAVAGE SYSTEM P-PROTEIN"/>
    <property type="match status" value="1"/>
</dbReference>
<dbReference type="Proteomes" id="UP000635384">
    <property type="component" value="Unassembled WGS sequence"/>
</dbReference>
<dbReference type="InterPro" id="IPR015422">
    <property type="entry name" value="PyrdxlP-dep_Trfase_small"/>
</dbReference>